<reference evidence="1" key="1">
    <citation type="submission" date="2023-04" db="EMBL/GenBank/DDBJ databases">
        <title>Ambrosiozyma monospora NBRC 10751.</title>
        <authorList>
            <person name="Ichikawa N."/>
            <person name="Sato H."/>
            <person name="Tonouchi N."/>
        </authorList>
    </citation>
    <scope>NUCLEOTIDE SEQUENCE</scope>
    <source>
        <strain evidence="1">NBRC 10751</strain>
    </source>
</reference>
<dbReference type="Proteomes" id="UP001165064">
    <property type="component" value="Unassembled WGS sequence"/>
</dbReference>
<accession>A0ACB5TMV2</accession>
<dbReference type="EMBL" id="BSXS01008074">
    <property type="protein sequence ID" value="GME91353.1"/>
    <property type="molecule type" value="Genomic_DNA"/>
</dbReference>
<protein>
    <submittedName>
        <fullName evidence="1">Unnamed protein product</fullName>
    </submittedName>
</protein>
<gene>
    <name evidence="1" type="ORF">Amon02_000888600</name>
</gene>
<comment type="caution">
    <text evidence="1">The sequence shown here is derived from an EMBL/GenBank/DDBJ whole genome shotgun (WGS) entry which is preliminary data.</text>
</comment>
<sequence>MNLTNTTTSIQPTAFYDASSVLINYNTQVFIGGKASSGFVGMKQLALWQYQSWGFKTASFADDTSISARKSPLLLPIVESDSFNQDYVNNNFTDFSISSALMIGGEISDGSNSSPNFATINLSGSTWTWESLDTTVSVANAKKNSAVNAALDLDDILGAAMIYDTLVVIANTTTSGTITKRQNVINDSDDGKFFLKLYNTTNLQAIESVDYTALNTEYKKKQKSNKGLIIALSTIIPLLAVIIVGILAIIMYRRHLKKRQDEENEKEIKDIMEFYQGGHHPNNSTSTVPSSSSSESTNEKSGQHAIENTYFGGSVKINNFDDGDNLSISSWRRKREEYMKEQHRKHLPFSLPSINKGNNSNNGFIISDTDEDLKNSSGSFIKRSLSTVSSQLGKSLRRNKSIQSSLRSFVTAKETFDDEEASAGILTPEPQSPSRNTIHSYHHH</sequence>
<evidence type="ECO:0000313" key="2">
    <source>
        <dbReference type="Proteomes" id="UP001165064"/>
    </source>
</evidence>
<keyword evidence="2" id="KW-1185">Reference proteome</keyword>
<evidence type="ECO:0000313" key="1">
    <source>
        <dbReference type="EMBL" id="GME91353.1"/>
    </source>
</evidence>
<name>A0ACB5TMV2_AMBMO</name>
<organism evidence="1 2">
    <name type="scientific">Ambrosiozyma monospora</name>
    <name type="common">Yeast</name>
    <name type="synonym">Endomycopsis monosporus</name>
    <dbReference type="NCBI Taxonomy" id="43982"/>
    <lineage>
        <taxon>Eukaryota</taxon>
        <taxon>Fungi</taxon>
        <taxon>Dikarya</taxon>
        <taxon>Ascomycota</taxon>
        <taxon>Saccharomycotina</taxon>
        <taxon>Pichiomycetes</taxon>
        <taxon>Pichiales</taxon>
        <taxon>Pichiaceae</taxon>
        <taxon>Ambrosiozyma</taxon>
    </lineage>
</organism>
<proteinExistence type="predicted"/>